<dbReference type="SUPFAM" id="SSF52172">
    <property type="entry name" value="CheY-like"/>
    <property type="match status" value="1"/>
</dbReference>
<dbReference type="InterPro" id="IPR011006">
    <property type="entry name" value="CheY-like_superfamily"/>
</dbReference>
<comment type="caution">
    <text evidence="1">Lacks conserved residue(s) required for the propagation of feature annotation.</text>
</comment>
<dbReference type="GO" id="GO:0000160">
    <property type="term" value="P:phosphorelay signal transduction system"/>
    <property type="evidence" value="ECO:0007669"/>
    <property type="project" value="InterPro"/>
</dbReference>
<evidence type="ECO:0000259" key="2">
    <source>
        <dbReference type="PROSITE" id="PS50110"/>
    </source>
</evidence>
<sequence length="143" mass="15686">MQIGVDSQRAVDNKRVFIVDCDEVSGLALQFMLADECEAHLLADVDNALRKGRDWPPDLLLLGQGNLVKEGMEVLAQLRQQHPALKIVVVCDSANDRHVRQALAQGANSTLLRPLTLESVRRKVDAQLGRRTPLGLGIAVTVM</sequence>
<dbReference type="Pfam" id="PF00072">
    <property type="entry name" value="Response_reg"/>
    <property type="match status" value="1"/>
</dbReference>
<evidence type="ECO:0000313" key="3">
    <source>
        <dbReference type="EMBL" id="QJQ01170.1"/>
    </source>
</evidence>
<evidence type="ECO:0000256" key="1">
    <source>
        <dbReference type="PROSITE-ProRule" id="PRU00169"/>
    </source>
</evidence>
<dbReference type="InterPro" id="IPR001789">
    <property type="entry name" value="Sig_transdc_resp-reg_receiver"/>
</dbReference>
<dbReference type="AlphaFoldDB" id="A0A6M3ZT60"/>
<name>A0A6M3ZT60_9BURK</name>
<dbReference type="PROSITE" id="PS50110">
    <property type="entry name" value="RESPONSE_REGULATORY"/>
    <property type="match status" value="1"/>
</dbReference>
<dbReference type="Proteomes" id="UP000501648">
    <property type="component" value="Chromosome"/>
</dbReference>
<feature type="domain" description="Response regulatory" evidence="2">
    <location>
        <begin position="15"/>
        <end position="128"/>
    </location>
</feature>
<proteinExistence type="predicted"/>
<dbReference type="SMART" id="SM00448">
    <property type="entry name" value="REC"/>
    <property type="match status" value="1"/>
</dbReference>
<accession>A0A6M3ZT60</accession>
<organism evidence="3 4">
    <name type="scientific">Herbaspirillum rubrisubalbicans Os34</name>
    <dbReference type="NCBI Taxonomy" id="1235827"/>
    <lineage>
        <taxon>Bacteria</taxon>
        <taxon>Pseudomonadati</taxon>
        <taxon>Pseudomonadota</taxon>
        <taxon>Betaproteobacteria</taxon>
        <taxon>Burkholderiales</taxon>
        <taxon>Oxalobacteraceae</taxon>
        <taxon>Herbaspirillum</taxon>
    </lineage>
</organism>
<dbReference type="CDD" id="cd00156">
    <property type="entry name" value="REC"/>
    <property type="match status" value="1"/>
</dbReference>
<gene>
    <name evidence="3" type="ORF">C798_13275</name>
</gene>
<protein>
    <submittedName>
        <fullName evidence="3">Response regulator</fullName>
    </submittedName>
</protein>
<dbReference type="GeneID" id="29391536"/>
<dbReference type="EMBL" id="CP008956">
    <property type="protein sequence ID" value="QJQ01170.1"/>
    <property type="molecule type" value="Genomic_DNA"/>
</dbReference>
<evidence type="ECO:0000313" key="4">
    <source>
        <dbReference type="Proteomes" id="UP000501648"/>
    </source>
</evidence>
<reference evidence="3 4" key="1">
    <citation type="journal article" date="2012" name="J. Bacteriol.">
        <title>Genome sequence of the pathogenic Herbaspirillum seropedicae strain Os34, isolated from rice roots.</title>
        <authorList>
            <person name="Ye W."/>
            <person name="Ye S."/>
            <person name="Liu J."/>
            <person name="Chang S."/>
            <person name="Chen M."/>
            <person name="Zhu B."/>
            <person name="Guo L."/>
            <person name="An Q."/>
        </authorList>
    </citation>
    <scope>NUCLEOTIDE SEQUENCE [LARGE SCALE GENOMIC DNA]</scope>
    <source>
        <strain evidence="3 4">Os34</strain>
    </source>
</reference>
<dbReference type="Gene3D" id="3.40.50.2300">
    <property type="match status" value="1"/>
</dbReference>
<dbReference type="RefSeq" id="WP_013234821.1">
    <property type="nucleotide sequence ID" value="NZ_CP008956.1"/>
</dbReference>